<sequence>MLATFKRCAGVSPLTCFFLRRWCRMSSGGNTAGIIVIGDEILRGDIADTNVFHICSRLRALGIRVERVSHHPRHRAGHCGRGQEVLRTRTGMSLRPAALGLPMTTSPTRASLGAFGEELFVHPGRPRTLPELLRPQSRRQRRCL</sequence>
<name>A0A0K8RA57_IXORI</name>
<evidence type="ECO:0000259" key="2">
    <source>
        <dbReference type="Pfam" id="PF00994"/>
    </source>
</evidence>
<evidence type="ECO:0000256" key="1">
    <source>
        <dbReference type="ARBA" id="ARBA00007589"/>
    </source>
</evidence>
<dbReference type="InterPro" id="IPR001453">
    <property type="entry name" value="MoaB/Mog_dom"/>
</dbReference>
<evidence type="ECO:0000313" key="3">
    <source>
        <dbReference type="EMBL" id="JAA68025.1"/>
    </source>
</evidence>
<dbReference type="Gene3D" id="3.40.980.10">
    <property type="entry name" value="MoaB/Mog-like domain"/>
    <property type="match status" value="1"/>
</dbReference>
<comment type="similarity">
    <text evidence="1">In the N-terminal section; belongs to the MoaB/Mog family.</text>
</comment>
<dbReference type="SUPFAM" id="SSF53218">
    <property type="entry name" value="Molybdenum cofactor biosynthesis proteins"/>
    <property type="match status" value="1"/>
</dbReference>
<feature type="domain" description="MoaB/Mog" evidence="2">
    <location>
        <begin position="33"/>
        <end position="71"/>
    </location>
</feature>
<proteinExistence type="evidence at transcript level"/>
<dbReference type="EMBL" id="GADI01005783">
    <property type="protein sequence ID" value="JAA68025.1"/>
    <property type="molecule type" value="mRNA"/>
</dbReference>
<dbReference type="Pfam" id="PF00994">
    <property type="entry name" value="MoCF_biosynth"/>
    <property type="match status" value="1"/>
</dbReference>
<protein>
    <submittedName>
        <fullName evidence="3">Putative mgc82686 protein</fullName>
    </submittedName>
</protein>
<organism evidence="3">
    <name type="scientific">Ixodes ricinus</name>
    <name type="common">Common tick</name>
    <name type="synonym">Acarus ricinus</name>
    <dbReference type="NCBI Taxonomy" id="34613"/>
    <lineage>
        <taxon>Eukaryota</taxon>
        <taxon>Metazoa</taxon>
        <taxon>Ecdysozoa</taxon>
        <taxon>Arthropoda</taxon>
        <taxon>Chelicerata</taxon>
        <taxon>Arachnida</taxon>
        <taxon>Acari</taxon>
        <taxon>Parasitiformes</taxon>
        <taxon>Ixodida</taxon>
        <taxon>Ixodoidea</taxon>
        <taxon>Ixodidae</taxon>
        <taxon>Ixodinae</taxon>
        <taxon>Ixodes</taxon>
    </lineage>
</organism>
<reference evidence="3" key="1">
    <citation type="submission" date="2012-12" db="EMBL/GenBank/DDBJ databases">
        <title>Identification and characterization of a phenylalanine ammonia-lyase gene family in Isatis indigotica Fort.</title>
        <authorList>
            <person name="Liu Q."/>
            <person name="Chen J."/>
            <person name="Zhou X."/>
            <person name="Di P."/>
            <person name="Xiao Y."/>
            <person name="Xuan H."/>
            <person name="Zhang L."/>
            <person name="Chen W."/>
        </authorList>
    </citation>
    <scope>NUCLEOTIDE SEQUENCE</scope>
    <source>
        <tissue evidence="3">Salivary gland</tissue>
    </source>
</reference>
<dbReference type="InterPro" id="IPR036425">
    <property type="entry name" value="MoaB/Mog-like_dom_sf"/>
</dbReference>
<accession>A0A0K8RA57</accession>
<dbReference type="AlphaFoldDB" id="A0A0K8RA57"/>